<name>A0AA42ICS5_ACIJO</name>
<dbReference type="RefSeq" id="WP_279697919.1">
    <property type="nucleotide sequence ID" value="NZ_JAOCDR010000003.1"/>
</dbReference>
<accession>A0AA42ICS5</accession>
<comment type="caution">
    <text evidence="1">The sequence shown here is derived from an EMBL/GenBank/DDBJ whole genome shotgun (WGS) entry which is preliminary data.</text>
</comment>
<proteinExistence type="predicted"/>
<gene>
    <name evidence="1" type="ORF">N5D11_03595</name>
</gene>
<reference evidence="1" key="1">
    <citation type="submission" date="2022-09" db="EMBL/GenBank/DDBJ databases">
        <title>Intensive care unit water sources are persistently colonized with multi-drug resistant bacteria and are the site of extensive horizontal gene transfer of antibiotic resistance genes.</title>
        <authorList>
            <person name="Diorio-Toth L."/>
        </authorList>
    </citation>
    <scope>NUCLEOTIDE SEQUENCE</scope>
    <source>
        <strain evidence="1">GD03851</strain>
    </source>
</reference>
<evidence type="ECO:0000313" key="1">
    <source>
        <dbReference type="EMBL" id="MDH0655202.1"/>
    </source>
</evidence>
<evidence type="ECO:0000313" key="2">
    <source>
        <dbReference type="Proteomes" id="UP001161099"/>
    </source>
</evidence>
<organism evidence="1 2">
    <name type="scientific">Acinetobacter johnsonii</name>
    <dbReference type="NCBI Taxonomy" id="40214"/>
    <lineage>
        <taxon>Bacteria</taxon>
        <taxon>Pseudomonadati</taxon>
        <taxon>Pseudomonadota</taxon>
        <taxon>Gammaproteobacteria</taxon>
        <taxon>Moraxellales</taxon>
        <taxon>Moraxellaceae</taxon>
        <taxon>Acinetobacter</taxon>
    </lineage>
</organism>
<protein>
    <submittedName>
        <fullName evidence="1">Molecular chaperone DnaJ</fullName>
    </submittedName>
</protein>
<dbReference type="AlphaFoldDB" id="A0AA42ICS5"/>
<dbReference type="EMBL" id="JAOCDR010000003">
    <property type="protein sequence ID" value="MDH0655202.1"/>
    <property type="molecule type" value="Genomic_DNA"/>
</dbReference>
<sequence>MSYDIKMSQLPKVERSPQQKKLNRLIERIEQQKQELATWQNAQADIQNYTRSKLLPVYTELHTVLFEQLDTLWNHLANDAFSKADLAQIDTKIAALAKMLKKSQMLTSAQKEQVEKVDTFYKQHSEHVRAKKAKAILTQAHDLAETVEQGIALDVETDWESYEYDSAQYAAERERAKQLKQQQKREQSAKMAEQSLKTVYLKITAMIHPDREPDEAKKLDKTELLQKVNEAYAEQDLFYLLKLQLQLETNKSLSSKPLSSEQVKFYQLSLEAQSQNLQSQLEEIFASFHLSSHINIKQLKMNDVYKVIDKDVAELKQQLKWEKERLKHMKKVSGVEMLLGNQLL</sequence>
<dbReference type="Proteomes" id="UP001161099">
    <property type="component" value="Unassembled WGS sequence"/>
</dbReference>